<evidence type="ECO:0000256" key="2">
    <source>
        <dbReference type="ARBA" id="ARBA00007293"/>
    </source>
</evidence>
<keyword evidence="6" id="KW-0968">Cytoplasmic vesicle</keyword>
<feature type="lipid moiety-binding region" description="Phosphatidylserine amidated glycine; alternate" evidence="7">
    <location>
        <position position="125"/>
    </location>
</feature>
<protein>
    <recommendedName>
        <fullName evidence="8">Autophagy-related protein</fullName>
    </recommendedName>
</protein>
<evidence type="ECO:0000256" key="3">
    <source>
        <dbReference type="ARBA" id="ARBA00023006"/>
    </source>
</evidence>
<evidence type="ECO:0000256" key="5">
    <source>
        <dbReference type="ARBA" id="ARBA00023288"/>
    </source>
</evidence>
<proteinExistence type="inferred from homology"/>
<gene>
    <name evidence="9" type="ORF">BDK51DRAFT_25295</name>
</gene>
<comment type="subcellular location">
    <subcellularLocation>
        <location evidence="1">Cytoplasmic vesicle</location>
        <location evidence="1">Autophagosome membrane</location>
        <topology evidence="1">Lipid-anchor</topology>
    </subcellularLocation>
</comment>
<evidence type="ECO:0000256" key="6">
    <source>
        <dbReference type="ARBA" id="ARBA00023329"/>
    </source>
</evidence>
<evidence type="ECO:0000313" key="10">
    <source>
        <dbReference type="Proteomes" id="UP000269721"/>
    </source>
</evidence>
<keyword evidence="4" id="KW-0472">Membrane</keyword>
<dbReference type="SUPFAM" id="SSF54236">
    <property type="entry name" value="Ubiquitin-like"/>
    <property type="match status" value="1"/>
</dbReference>
<dbReference type="Proteomes" id="UP000269721">
    <property type="component" value="Unassembled WGS sequence"/>
</dbReference>
<dbReference type="GO" id="GO:0000421">
    <property type="term" value="C:autophagosome membrane"/>
    <property type="evidence" value="ECO:0007669"/>
    <property type="project" value="UniProtKB-SubCell"/>
</dbReference>
<comment type="similarity">
    <text evidence="2 8">Belongs to the ATG8 family.</text>
</comment>
<evidence type="ECO:0000256" key="7">
    <source>
        <dbReference type="PIRSR" id="PIRSR604241-50"/>
    </source>
</evidence>
<dbReference type="Gene3D" id="3.10.20.90">
    <property type="entry name" value="Phosphatidylinositol 3-kinase Catalytic Subunit, Chain A, domain 1"/>
    <property type="match status" value="1"/>
</dbReference>
<sequence length="127" mass="14867">MVFFGSQSSDISYKDQRSFEERKKECDRILQKYPDRIPIIVERSSNRNDIPQIDKKKYLVPGEITWANLIAVIRKRIRITPEKGLYVFVNGQIVPHSQLVCQIYQENKNECGFLFVTYSLENTFGST</sequence>
<reference evidence="10" key="1">
    <citation type="journal article" date="2018" name="Nat. Microbiol.">
        <title>Leveraging single-cell genomics to expand the fungal tree of life.</title>
        <authorList>
            <person name="Ahrendt S.R."/>
            <person name="Quandt C.A."/>
            <person name="Ciobanu D."/>
            <person name="Clum A."/>
            <person name="Salamov A."/>
            <person name="Andreopoulos B."/>
            <person name="Cheng J.F."/>
            <person name="Woyke T."/>
            <person name="Pelin A."/>
            <person name="Henrissat B."/>
            <person name="Reynolds N.K."/>
            <person name="Benny G.L."/>
            <person name="Smith M.E."/>
            <person name="James T.Y."/>
            <person name="Grigoriev I.V."/>
        </authorList>
    </citation>
    <scope>NUCLEOTIDE SEQUENCE [LARGE SCALE GENOMIC DNA]</scope>
</reference>
<keyword evidence="3 8" id="KW-0072">Autophagy</keyword>
<dbReference type="Pfam" id="PF02991">
    <property type="entry name" value="ATG8"/>
    <property type="match status" value="1"/>
</dbReference>
<organism evidence="9 10">
    <name type="scientific">Blyttiomyces helicus</name>
    <dbReference type="NCBI Taxonomy" id="388810"/>
    <lineage>
        <taxon>Eukaryota</taxon>
        <taxon>Fungi</taxon>
        <taxon>Fungi incertae sedis</taxon>
        <taxon>Chytridiomycota</taxon>
        <taxon>Chytridiomycota incertae sedis</taxon>
        <taxon>Chytridiomycetes</taxon>
        <taxon>Chytridiomycetes incertae sedis</taxon>
        <taxon>Blyttiomyces</taxon>
    </lineage>
</organism>
<evidence type="ECO:0000256" key="1">
    <source>
        <dbReference type="ARBA" id="ARBA00004512"/>
    </source>
</evidence>
<accession>A0A4P9WUD9</accession>
<dbReference type="GO" id="GO:0006914">
    <property type="term" value="P:autophagy"/>
    <property type="evidence" value="ECO:0007669"/>
    <property type="project" value="UniProtKB-KW"/>
</dbReference>
<evidence type="ECO:0000256" key="4">
    <source>
        <dbReference type="ARBA" id="ARBA00023136"/>
    </source>
</evidence>
<name>A0A4P9WUD9_9FUNG</name>
<dbReference type="OrthoDB" id="6738456at2759"/>
<keyword evidence="5 7" id="KW-0449">Lipoprotein</keyword>
<dbReference type="InterPro" id="IPR004241">
    <property type="entry name" value="Atg8-like"/>
</dbReference>
<dbReference type="EMBL" id="KZ993836">
    <property type="protein sequence ID" value="RKO94706.1"/>
    <property type="molecule type" value="Genomic_DNA"/>
</dbReference>
<dbReference type="InterPro" id="IPR029071">
    <property type="entry name" value="Ubiquitin-like_domsf"/>
</dbReference>
<evidence type="ECO:0000256" key="8">
    <source>
        <dbReference type="RuleBase" id="RU004384"/>
    </source>
</evidence>
<dbReference type="PANTHER" id="PTHR10969">
    <property type="entry name" value="MICROTUBULE-ASSOCIATED PROTEINS 1A/1B LIGHT CHAIN 3-RELATED"/>
    <property type="match status" value="1"/>
</dbReference>
<dbReference type="GO" id="GO:0031410">
    <property type="term" value="C:cytoplasmic vesicle"/>
    <property type="evidence" value="ECO:0007669"/>
    <property type="project" value="UniProtKB-KW"/>
</dbReference>
<keyword evidence="10" id="KW-1185">Reference proteome</keyword>
<dbReference type="AlphaFoldDB" id="A0A4P9WUD9"/>
<evidence type="ECO:0000313" key="9">
    <source>
        <dbReference type="EMBL" id="RKO94706.1"/>
    </source>
</evidence>